<dbReference type="KEGG" id="palr:HGI30_15335"/>
<dbReference type="EMBL" id="CP051428">
    <property type="protein sequence ID" value="QJC52805.1"/>
    <property type="molecule type" value="Genomic_DNA"/>
</dbReference>
<reference evidence="1 2" key="1">
    <citation type="submission" date="2020-04" db="EMBL/GenBank/DDBJ databases">
        <title>Novel Paenibacillus strain UniB2 isolated from commercial digestive syrup.</title>
        <authorList>
            <person name="Thorat V."/>
            <person name="Kirdat K."/>
            <person name="Tiwarekar B."/>
            <person name="Yadav A."/>
        </authorList>
    </citation>
    <scope>NUCLEOTIDE SEQUENCE [LARGE SCALE GENOMIC DNA]</scope>
    <source>
        <strain evidence="1 2">UniB2</strain>
    </source>
</reference>
<organism evidence="1 2">
    <name type="scientific">Paenibacillus albicereus</name>
    <dbReference type="NCBI Taxonomy" id="2726185"/>
    <lineage>
        <taxon>Bacteria</taxon>
        <taxon>Bacillati</taxon>
        <taxon>Bacillota</taxon>
        <taxon>Bacilli</taxon>
        <taxon>Bacillales</taxon>
        <taxon>Paenibacillaceae</taxon>
        <taxon>Paenibacillus</taxon>
    </lineage>
</organism>
<keyword evidence="2" id="KW-1185">Reference proteome</keyword>
<accession>A0A6H2GZH3</accession>
<dbReference type="Proteomes" id="UP000502136">
    <property type="component" value="Chromosome"/>
</dbReference>
<name>A0A6H2GZH3_9BACL</name>
<evidence type="ECO:0000313" key="1">
    <source>
        <dbReference type="EMBL" id="QJC52805.1"/>
    </source>
</evidence>
<evidence type="ECO:0000313" key="2">
    <source>
        <dbReference type="Proteomes" id="UP000502136"/>
    </source>
</evidence>
<sequence>MAEMTLLEFCERHNESTRGGWFGLSSWHKPELTEEQGNETAEWYTIGIIGANLVLRADDVPAGDYEYRDIRDKVKVIIKRKTSKELWDEEEEARAERYQQA</sequence>
<dbReference type="RefSeq" id="WP_168908357.1">
    <property type="nucleotide sequence ID" value="NZ_CP051428.1"/>
</dbReference>
<dbReference type="AlphaFoldDB" id="A0A6H2GZH3"/>
<protein>
    <submittedName>
        <fullName evidence="1">Uncharacterized protein</fullName>
    </submittedName>
</protein>
<proteinExistence type="predicted"/>
<gene>
    <name evidence="1" type="ORF">HGI30_15335</name>
</gene>